<dbReference type="PANTHER" id="PTHR31270">
    <property type="entry name" value="GLUTAMINYL-PEPTIDE CYCLOTRANSFERASE"/>
    <property type="match status" value="1"/>
</dbReference>
<dbReference type="InterPro" id="IPR011044">
    <property type="entry name" value="Quino_amine_DH_bsu"/>
</dbReference>
<evidence type="ECO:0000313" key="1">
    <source>
        <dbReference type="EMBL" id="TCD10790.1"/>
    </source>
</evidence>
<evidence type="ECO:0000313" key="2">
    <source>
        <dbReference type="Proteomes" id="UP000291485"/>
    </source>
</evidence>
<reference evidence="1 2" key="1">
    <citation type="submission" date="2019-02" db="EMBL/GenBank/DDBJ databases">
        <title>Pedobacter sp. RP-3-11 sp. nov., isolated from Arctic soil.</title>
        <authorList>
            <person name="Dahal R.H."/>
        </authorList>
    </citation>
    <scope>NUCLEOTIDE SEQUENCE [LARGE SCALE GENOMIC DNA]</scope>
    <source>
        <strain evidence="1 2">RP-3-11</strain>
    </source>
</reference>
<dbReference type="GO" id="GO:0016603">
    <property type="term" value="F:glutaminyl-peptide cyclotransferase activity"/>
    <property type="evidence" value="ECO:0007669"/>
    <property type="project" value="InterPro"/>
</dbReference>
<proteinExistence type="predicted"/>
<dbReference type="InterPro" id="IPR015943">
    <property type="entry name" value="WD40/YVTN_repeat-like_dom_sf"/>
</dbReference>
<dbReference type="SUPFAM" id="SSF50969">
    <property type="entry name" value="YVTN repeat-like/Quinoprotein amine dehydrogenase"/>
    <property type="match status" value="1"/>
</dbReference>
<accession>A0A4R0P5X1</accession>
<organism evidence="1 2">
    <name type="scientific">Pedobacter frigidisoli</name>
    <dbReference type="NCBI Taxonomy" id="2530455"/>
    <lineage>
        <taxon>Bacteria</taxon>
        <taxon>Pseudomonadati</taxon>
        <taxon>Bacteroidota</taxon>
        <taxon>Sphingobacteriia</taxon>
        <taxon>Sphingobacteriales</taxon>
        <taxon>Sphingobacteriaceae</taxon>
        <taxon>Pedobacter</taxon>
    </lineage>
</organism>
<dbReference type="AlphaFoldDB" id="A0A4R0P5X1"/>
<dbReference type="InterPro" id="IPR007788">
    <property type="entry name" value="QCT"/>
</dbReference>
<dbReference type="EMBL" id="SJSN01000005">
    <property type="protein sequence ID" value="TCD10790.1"/>
    <property type="molecule type" value="Genomic_DNA"/>
</dbReference>
<dbReference type="Gene3D" id="2.130.10.10">
    <property type="entry name" value="YVTN repeat-like/Quinoprotein amine dehydrogenase"/>
    <property type="match status" value="1"/>
</dbReference>
<dbReference type="RefSeq" id="WP_131557410.1">
    <property type="nucleotide sequence ID" value="NZ_SJSN01000005.1"/>
</dbReference>
<keyword evidence="2" id="KW-1185">Reference proteome</keyword>
<dbReference type="Pfam" id="PF05096">
    <property type="entry name" value="Glu_cyclase_2"/>
    <property type="match status" value="1"/>
</dbReference>
<dbReference type="OrthoDB" id="9783700at2"/>
<dbReference type="PANTHER" id="PTHR31270:SF1">
    <property type="entry name" value="GLUTAMINYL-PEPTIDE CYCLOTRANSFERASE"/>
    <property type="match status" value="1"/>
</dbReference>
<comment type="caution">
    <text evidence="1">The sequence shown here is derived from an EMBL/GenBank/DDBJ whole genome shotgun (WGS) entry which is preliminary data.</text>
</comment>
<protein>
    <submittedName>
        <fullName evidence="1">Glutaminyl-peptide cyclotransferase</fullName>
    </submittedName>
</protein>
<dbReference type="PROSITE" id="PS51257">
    <property type="entry name" value="PROKAR_LIPOPROTEIN"/>
    <property type="match status" value="1"/>
</dbReference>
<name>A0A4R0P5X1_9SPHI</name>
<keyword evidence="1" id="KW-0808">Transferase</keyword>
<gene>
    <name evidence="1" type="ORF">EZ449_07840</name>
</gene>
<dbReference type="Proteomes" id="UP000291485">
    <property type="component" value="Unassembled WGS sequence"/>
</dbReference>
<sequence length="361" mass="40136">MLFGQKTNQIKTLLFIAVATAFVSACKDDTPNTYRSFIAPLVGLNVSSGNDFEVKVLFGKEQKVDSVVYLLDTTTVISKTDTTAIKLKTAGLKLGNHLLTARIYGEGKSEELTSNINVLAAQPPVEYSYKIIKTLPHDTSSYVEGLEYHDGFFYESAGDYGNSSLRKVDPATGKVLQKTDLDKKYFGEGMTVIGDKIIQLTYREKVRFVYDKATLKKLSELPFSIGRGEGWGLTFDGKKVLNTDGSHTIYFLDKNKFTQIGSIDVYDDKAAIENLNELEVIDGKIYANVYTTNNILIINPETGAVDSKINLIGLIPDNYFKNDDAKANNVLNGIAYDKVGKRLFVTGKKWPHVFEIKLIKK</sequence>